<evidence type="ECO:0000256" key="3">
    <source>
        <dbReference type="SAM" id="SignalP"/>
    </source>
</evidence>
<dbReference type="SUPFAM" id="SSF48726">
    <property type="entry name" value="Immunoglobulin"/>
    <property type="match status" value="3"/>
</dbReference>
<dbReference type="InterPro" id="IPR003598">
    <property type="entry name" value="Ig_sub2"/>
</dbReference>
<evidence type="ECO:0000313" key="5">
    <source>
        <dbReference type="EMBL" id="KAL0985625.1"/>
    </source>
</evidence>
<evidence type="ECO:0000256" key="1">
    <source>
        <dbReference type="ARBA" id="ARBA00022729"/>
    </source>
</evidence>
<dbReference type="SMART" id="SM00409">
    <property type="entry name" value="IG"/>
    <property type="match status" value="3"/>
</dbReference>
<dbReference type="InterPro" id="IPR013783">
    <property type="entry name" value="Ig-like_fold"/>
</dbReference>
<dbReference type="PROSITE" id="PS50835">
    <property type="entry name" value="IG_LIKE"/>
    <property type="match status" value="2"/>
</dbReference>
<organism evidence="5 6">
    <name type="scientific">Umbra pygmaea</name>
    <name type="common">Eastern mudminnow</name>
    <dbReference type="NCBI Taxonomy" id="75934"/>
    <lineage>
        <taxon>Eukaryota</taxon>
        <taxon>Metazoa</taxon>
        <taxon>Chordata</taxon>
        <taxon>Craniata</taxon>
        <taxon>Vertebrata</taxon>
        <taxon>Euteleostomi</taxon>
        <taxon>Actinopterygii</taxon>
        <taxon>Neopterygii</taxon>
        <taxon>Teleostei</taxon>
        <taxon>Protacanthopterygii</taxon>
        <taxon>Esociformes</taxon>
        <taxon>Umbridae</taxon>
        <taxon>Umbra</taxon>
    </lineage>
</organism>
<sequence length="456" mass="50939">MEHTWLCLLVLLTTHFTSGHSQGYSTDITTSASTYEVTTVGIQTMITPLPTATLTVNPNPVYAGEKLTLTCSAGTYSDWTGHQCNEVTVTVNGYQPKATLSSDTQDVLPGDRVTLSCTVESSGWMFYWYRDRQDSTPVNTTDGSSYTFNPVSVSDGGQYWCRAGRGKPPYHTLYSDPVRINVTERPVAVLTLLPNWTQIFTGETVTLRCVILGGEETVWEYRYRYRQYSWNRNENIYYDKGPEYIISPANTYNNGPKPVLSVSPQRLNPGDSVTLRCEVKKSTGWRFFWYRVVPSDETYSNEPLSGYSTTEDSYTLNPAGYKHTGGYVCRAGRGDPVYYTDYSEPQFLWSGDLLSAVSLTVNPNRTQHFTSTSVSLSCENKDNSTGWRVMRYTEEGLEYGCSSNRATILGSICTFKNTERGDSGVYWCEFGSGQNSNAVNLTVTDGNVILESPPIQ</sequence>
<dbReference type="InterPro" id="IPR007110">
    <property type="entry name" value="Ig-like_dom"/>
</dbReference>
<dbReference type="PANTHER" id="PTHR11481:SF64">
    <property type="entry name" value="FC RECEPTOR-LIKE PROTEIN 4"/>
    <property type="match status" value="1"/>
</dbReference>
<accession>A0ABD0WYY9</accession>
<dbReference type="InterPro" id="IPR003599">
    <property type="entry name" value="Ig_sub"/>
</dbReference>
<dbReference type="AlphaFoldDB" id="A0ABD0WYY9"/>
<keyword evidence="1 3" id="KW-0732">Signal</keyword>
<dbReference type="PANTHER" id="PTHR11481">
    <property type="entry name" value="IMMUNOGLOBULIN FC RECEPTOR"/>
    <property type="match status" value="1"/>
</dbReference>
<feature type="domain" description="Ig-like" evidence="4">
    <location>
        <begin position="96"/>
        <end position="163"/>
    </location>
</feature>
<dbReference type="Proteomes" id="UP001557470">
    <property type="component" value="Unassembled WGS sequence"/>
</dbReference>
<feature type="chain" id="PRO_5044755632" description="Ig-like domain-containing protein" evidence="3">
    <location>
        <begin position="22"/>
        <end position="456"/>
    </location>
</feature>
<evidence type="ECO:0000256" key="2">
    <source>
        <dbReference type="ARBA" id="ARBA00023157"/>
    </source>
</evidence>
<reference evidence="5 6" key="1">
    <citation type="submission" date="2024-06" db="EMBL/GenBank/DDBJ databases">
        <authorList>
            <person name="Pan Q."/>
            <person name="Wen M."/>
            <person name="Jouanno E."/>
            <person name="Zahm M."/>
            <person name="Klopp C."/>
            <person name="Cabau C."/>
            <person name="Louis A."/>
            <person name="Berthelot C."/>
            <person name="Parey E."/>
            <person name="Roest Crollius H."/>
            <person name="Montfort J."/>
            <person name="Robinson-Rechavi M."/>
            <person name="Bouchez O."/>
            <person name="Lampietro C."/>
            <person name="Lopez Roques C."/>
            <person name="Donnadieu C."/>
            <person name="Postlethwait J."/>
            <person name="Bobe J."/>
            <person name="Verreycken H."/>
            <person name="Guiguen Y."/>
        </authorList>
    </citation>
    <scope>NUCLEOTIDE SEQUENCE [LARGE SCALE GENOMIC DNA]</scope>
    <source>
        <strain evidence="5">Up_M1</strain>
        <tissue evidence="5">Testis</tissue>
    </source>
</reference>
<keyword evidence="6" id="KW-1185">Reference proteome</keyword>
<dbReference type="InterPro" id="IPR050488">
    <property type="entry name" value="Ig_Fc_receptor"/>
</dbReference>
<comment type="caution">
    <text evidence="5">The sequence shown here is derived from an EMBL/GenBank/DDBJ whole genome shotgun (WGS) entry which is preliminary data.</text>
</comment>
<protein>
    <recommendedName>
        <fullName evidence="4">Ig-like domain-containing protein</fullName>
    </recommendedName>
</protein>
<dbReference type="EMBL" id="JAGEUA010000004">
    <property type="protein sequence ID" value="KAL0985625.1"/>
    <property type="molecule type" value="Genomic_DNA"/>
</dbReference>
<name>A0ABD0WYY9_UMBPY</name>
<dbReference type="SMART" id="SM00408">
    <property type="entry name" value="IGc2"/>
    <property type="match status" value="2"/>
</dbReference>
<dbReference type="InterPro" id="IPR036179">
    <property type="entry name" value="Ig-like_dom_sf"/>
</dbReference>
<dbReference type="Gene3D" id="2.60.40.10">
    <property type="entry name" value="Immunoglobulins"/>
    <property type="match status" value="4"/>
</dbReference>
<evidence type="ECO:0000313" key="6">
    <source>
        <dbReference type="Proteomes" id="UP001557470"/>
    </source>
</evidence>
<evidence type="ECO:0000259" key="4">
    <source>
        <dbReference type="PROSITE" id="PS50835"/>
    </source>
</evidence>
<dbReference type="Pfam" id="PF13927">
    <property type="entry name" value="Ig_3"/>
    <property type="match status" value="2"/>
</dbReference>
<feature type="domain" description="Ig-like" evidence="4">
    <location>
        <begin position="256"/>
        <end position="331"/>
    </location>
</feature>
<proteinExistence type="predicted"/>
<keyword evidence="2" id="KW-1015">Disulfide bond</keyword>
<gene>
    <name evidence="5" type="ORF">UPYG_G00159600</name>
</gene>
<feature type="signal peptide" evidence="3">
    <location>
        <begin position="1"/>
        <end position="21"/>
    </location>
</feature>